<accession>A0A1X9MHA6</accession>
<sequence>MNYKASEPKFLWILLFILTITYAYALESTALTNVAYALAFFFFAGMTLRYELEIREDELFRVVHVIGFTLKKQTIHADEIEKLEVIQVGERSIILLYLKKKMRIKLQRFSPEGLSEHLIEFSRRNNIRVERKG</sequence>
<proteinExistence type="predicted"/>
<dbReference type="Proteomes" id="UP000193006">
    <property type="component" value="Chromosome"/>
</dbReference>
<evidence type="ECO:0000313" key="1">
    <source>
        <dbReference type="EMBL" id="ARK31890.1"/>
    </source>
</evidence>
<dbReference type="AlphaFoldDB" id="A0A1X9MHA6"/>
<dbReference type="RefSeq" id="WP_066156395.1">
    <property type="nucleotide sequence ID" value="NZ_CP020814.1"/>
</dbReference>
<name>A0A1X9MHA6_9BACI</name>
<organism evidence="1 2">
    <name type="scientific">Halalkalibacter krulwichiae</name>
    <dbReference type="NCBI Taxonomy" id="199441"/>
    <lineage>
        <taxon>Bacteria</taxon>
        <taxon>Bacillati</taxon>
        <taxon>Bacillota</taxon>
        <taxon>Bacilli</taxon>
        <taxon>Bacillales</taxon>
        <taxon>Bacillaceae</taxon>
        <taxon>Halalkalibacter</taxon>
    </lineage>
</organism>
<gene>
    <name evidence="1" type="ORF">BkAM31D_19735</name>
</gene>
<evidence type="ECO:0000313" key="2">
    <source>
        <dbReference type="Proteomes" id="UP000193006"/>
    </source>
</evidence>
<dbReference type="KEGG" id="bkw:BkAM31D_19735"/>
<reference evidence="1 2" key="1">
    <citation type="submission" date="2017-04" db="EMBL/GenBank/DDBJ databases">
        <title>Bacillus krulwichiae AM31D Genome sequencing and assembly.</title>
        <authorList>
            <person name="Krulwich T.A."/>
            <person name="Anastor L."/>
            <person name="Ehrlich R."/>
            <person name="Ehrlich G.D."/>
            <person name="Janto B."/>
        </authorList>
    </citation>
    <scope>NUCLEOTIDE SEQUENCE [LARGE SCALE GENOMIC DNA]</scope>
    <source>
        <strain evidence="1 2">AM31D</strain>
    </source>
</reference>
<dbReference type="EMBL" id="CP020814">
    <property type="protein sequence ID" value="ARK31890.1"/>
    <property type="molecule type" value="Genomic_DNA"/>
</dbReference>
<protein>
    <recommendedName>
        <fullName evidence="3">Pore-forming protein</fullName>
    </recommendedName>
</protein>
<keyword evidence="2" id="KW-1185">Reference proteome</keyword>
<evidence type="ECO:0008006" key="3">
    <source>
        <dbReference type="Google" id="ProtNLM"/>
    </source>
</evidence>